<evidence type="ECO:0000313" key="2">
    <source>
        <dbReference type="Proteomes" id="UP000001292"/>
    </source>
</evidence>
<accession>B4I5I9</accession>
<proteinExistence type="predicted"/>
<dbReference type="PhylomeDB" id="B4I5I9"/>
<evidence type="ECO:0000313" key="1">
    <source>
        <dbReference type="EMBL" id="EDW55645.1"/>
    </source>
</evidence>
<keyword evidence="2" id="KW-1185">Reference proteome</keyword>
<dbReference type="AlphaFoldDB" id="B4I5I9"/>
<dbReference type="EMBL" id="CH480822">
    <property type="protein sequence ID" value="EDW55645.1"/>
    <property type="molecule type" value="Genomic_DNA"/>
</dbReference>
<name>B4I5I9_DROSE</name>
<gene>
    <name evidence="1" type="primary">Dsec\GM17074</name>
    <name evidence="1" type="ORF">Dsec_GM17074</name>
</gene>
<reference evidence="1 2" key="1">
    <citation type="journal article" date="2007" name="Nature">
        <title>Evolution of genes and genomes on the Drosophila phylogeny.</title>
        <authorList>
            <consortium name="Drosophila 12 Genomes Consortium"/>
            <person name="Clark A.G."/>
            <person name="Eisen M.B."/>
            <person name="Smith D.R."/>
            <person name="Bergman C.M."/>
            <person name="Oliver B."/>
            <person name="Markow T.A."/>
            <person name="Kaufman T.C."/>
            <person name="Kellis M."/>
            <person name="Gelbart W."/>
            <person name="Iyer V.N."/>
            <person name="Pollard D.A."/>
            <person name="Sackton T.B."/>
            <person name="Larracuente A.M."/>
            <person name="Singh N.D."/>
            <person name="Abad J.P."/>
            <person name="Abt D.N."/>
            <person name="Adryan B."/>
            <person name="Aguade M."/>
            <person name="Akashi H."/>
            <person name="Anderson W.W."/>
            <person name="Aquadro C.F."/>
            <person name="Ardell D.H."/>
            <person name="Arguello R."/>
            <person name="Artieri C.G."/>
            <person name="Barbash D.A."/>
            <person name="Barker D."/>
            <person name="Barsanti P."/>
            <person name="Batterham P."/>
            <person name="Batzoglou S."/>
            <person name="Begun D."/>
            <person name="Bhutkar A."/>
            <person name="Blanco E."/>
            <person name="Bosak S.A."/>
            <person name="Bradley R.K."/>
            <person name="Brand A.D."/>
            <person name="Brent M.R."/>
            <person name="Brooks A.N."/>
            <person name="Brown R.H."/>
            <person name="Butlin R.K."/>
            <person name="Caggese C."/>
            <person name="Calvi B.R."/>
            <person name="Bernardo de Carvalho A."/>
            <person name="Caspi A."/>
            <person name="Castrezana S."/>
            <person name="Celniker S.E."/>
            <person name="Chang J.L."/>
            <person name="Chapple C."/>
            <person name="Chatterji S."/>
            <person name="Chinwalla A."/>
            <person name="Civetta A."/>
            <person name="Clifton S.W."/>
            <person name="Comeron J.M."/>
            <person name="Costello J.C."/>
            <person name="Coyne J.A."/>
            <person name="Daub J."/>
            <person name="David R.G."/>
            <person name="Delcher A.L."/>
            <person name="Delehaunty K."/>
            <person name="Do C.B."/>
            <person name="Ebling H."/>
            <person name="Edwards K."/>
            <person name="Eickbush T."/>
            <person name="Evans J.D."/>
            <person name="Filipski A."/>
            <person name="Findeiss S."/>
            <person name="Freyhult E."/>
            <person name="Fulton L."/>
            <person name="Fulton R."/>
            <person name="Garcia A.C."/>
            <person name="Gardiner A."/>
            <person name="Garfield D.A."/>
            <person name="Garvin B.E."/>
            <person name="Gibson G."/>
            <person name="Gilbert D."/>
            <person name="Gnerre S."/>
            <person name="Godfrey J."/>
            <person name="Good R."/>
            <person name="Gotea V."/>
            <person name="Gravely B."/>
            <person name="Greenberg A.J."/>
            <person name="Griffiths-Jones S."/>
            <person name="Gross S."/>
            <person name="Guigo R."/>
            <person name="Gustafson E.A."/>
            <person name="Haerty W."/>
            <person name="Hahn M.W."/>
            <person name="Halligan D.L."/>
            <person name="Halpern A.L."/>
            <person name="Halter G.M."/>
            <person name="Han M.V."/>
            <person name="Heger A."/>
            <person name="Hillier L."/>
            <person name="Hinrichs A.S."/>
            <person name="Holmes I."/>
            <person name="Hoskins R.A."/>
            <person name="Hubisz M.J."/>
            <person name="Hultmark D."/>
            <person name="Huntley M.A."/>
            <person name="Jaffe D.B."/>
            <person name="Jagadeeshan S."/>
            <person name="Jeck W.R."/>
            <person name="Johnson J."/>
            <person name="Jones C.D."/>
            <person name="Jordan W.C."/>
            <person name="Karpen G.H."/>
            <person name="Kataoka E."/>
            <person name="Keightley P.D."/>
            <person name="Kheradpour P."/>
            <person name="Kirkness E.F."/>
            <person name="Koerich L.B."/>
            <person name="Kristiansen K."/>
            <person name="Kudrna D."/>
            <person name="Kulathinal R.J."/>
            <person name="Kumar S."/>
            <person name="Kwok R."/>
            <person name="Lander E."/>
            <person name="Langley C.H."/>
            <person name="Lapoint R."/>
            <person name="Lazzaro B.P."/>
            <person name="Lee S.J."/>
            <person name="Levesque L."/>
            <person name="Li R."/>
            <person name="Lin C.F."/>
            <person name="Lin M.F."/>
            <person name="Lindblad-Toh K."/>
            <person name="Llopart A."/>
            <person name="Long M."/>
            <person name="Low L."/>
            <person name="Lozovsky E."/>
            <person name="Lu J."/>
            <person name="Luo M."/>
            <person name="Machado C.A."/>
            <person name="Makalowski W."/>
            <person name="Marzo M."/>
            <person name="Matsuda M."/>
            <person name="Matzkin L."/>
            <person name="McAllister B."/>
            <person name="McBride C.S."/>
            <person name="McKernan B."/>
            <person name="McKernan K."/>
            <person name="Mendez-Lago M."/>
            <person name="Minx P."/>
            <person name="Mollenhauer M.U."/>
            <person name="Montooth K."/>
            <person name="Mount S.M."/>
            <person name="Mu X."/>
            <person name="Myers E."/>
            <person name="Negre B."/>
            <person name="Newfeld S."/>
            <person name="Nielsen R."/>
            <person name="Noor M.A."/>
            <person name="O'Grady P."/>
            <person name="Pachter L."/>
            <person name="Papaceit M."/>
            <person name="Parisi M.J."/>
            <person name="Parisi M."/>
            <person name="Parts L."/>
            <person name="Pedersen J.S."/>
            <person name="Pesole G."/>
            <person name="Phillippy A.M."/>
            <person name="Ponting C.P."/>
            <person name="Pop M."/>
            <person name="Porcelli D."/>
            <person name="Powell J.R."/>
            <person name="Prohaska S."/>
            <person name="Pruitt K."/>
            <person name="Puig M."/>
            <person name="Quesneville H."/>
            <person name="Ram K.R."/>
            <person name="Rand D."/>
            <person name="Rasmussen M.D."/>
            <person name="Reed L.K."/>
            <person name="Reenan R."/>
            <person name="Reily A."/>
            <person name="Remington K.A."/>
            <person name="Rieger T.T."/>
            <person name="Ritchie M.G."/>
            <person name="Robin C."/>
            <person name="Rogers Y.H."/>
            <person name="Rohde C."/>
            <person name="Rozas J."/>
            <person name="Rubenfield M.J."/>
            <person name="Ruiz A."/>
            <person name="Russo S."/>
            <person name="Salzberg S.L."/>
            <person name="Sanchez-Gracia A."/>
            <person name="Saranga D.J."/>
            <person name="Sato H."/>
            <person name="Schaeffer S.W."/>
            <person name="Schatz M.C."/>
            <person name="Schlenke T."/>
            <person name="Schwartz R."/>
            <person name="Segarra C."/>
            <person name="Singh R.S."/>
            <person name="Sirot L."/>
            <person name="Sirota M."/>
            <person name="Sisneros N.B."/>
            <person name="Smith C.D."/>
            <person name="Smith T.F."/>
            <person name="Spieth J."/>
            <person name="Stage D.E."/>
            <person name="Stark A."/>
            <person name="Stephan W."/>
            <person name="Strausberg R.L."/>
            <person name="Strempel S."/>
            <person name="Sturgill D."/>
            <person name="Sutton G."/>
            <person name="Sutton G.G."/>
            <person name="Tao W."/>
            <person name="Teichmann S."/>
            <person name="Tobari Y.N."/>
            <person name="Tomimura Y."/>
            <person name="Tsolas J.M."/>
            <person name="Valente V.L."/>
            <person name="Venter E."/>
            <person name="Venter J.C."/>
            <person name="Vicario S."/>
            <person name="Vieira F.G."/>
            <person name="Vilella A.J."/>
            <person name="Villasante A."/>
            <person name="Walenz B."/>
            <person name="Wang J."/>
            <person name="Wasserman M."/>
            <person name="Watts T."/>
            <person name="Wilson D."/>
            <person name="Wilson R.K."/>
            <person name="Wing R.A."/>
            <person name="Wolfner M.F."/>
            <person name="Wong A."/>
            <person name="Wong G.K."/>
            <person name="Wu C.I."/>
            <person name="Wu G."/>
            <person name="Yamamoto D."/>
            <person name="Yang H.P."/>
            <person name="Yang S.P."/>
            <person name="Yorke J.A."/>
            <person name="Yoshida K."/>
            <person name="Zdobnov E."/>
            <person name="Zhang P."/>
            <person name="Zhang Y."/>
            <person name="Zimin A.V."/>
            <person name="Baldwin J."/>
            <person name="Abdouelleil A."/>
            <person name="Abdulkadir J."/>
            <person name="Abebe A."/>
            <person name="Abera B."/>
            <person name="Abreu J."/>
            <person name="Acer S.C."/>
            <person name="Aftuck L."/>
            <person name="Alexander A."/>
            <person name="An P."/>
            <person name="Anderson E."/>
            <person name="Anderson S."/>
            <person name="Arachi H."/>
            <person name="Azer M."/>
            <person name="Bachantsang P."/>
            <person name="Barry A."/>
            <person name="Bayul T."/>
            <person name="Berlin A."/>
            <person name="Bessette D."/>
            <person name="Bloom T."/>
            <person name="Blye J."/>
            <person name="Boguslavskiy L."/>
            <person name="Bonnet C."/>
            <person name="Boukhgalter B."/>
            <person name="Bourzgui I."/>
            <person name="Brown A."/>
            <person name="Cahill P."/>
            <person name="Channer S."/>
            <person name="Cheshatsang Y."/>
            <person name="Chuda L."/>
            <person name="Citroen M."/>
            <person name="Collymore A."/>
            <person name="Cooke P."/>
            <person name="Costello M."/>
            <person name="D'Aco K."/>
            <person name="Daza R."/>
            <person name="De Haan G."/>
            <person name="DeGray S."/>
            <person name="DeMaso C."/>
            <person name="Dhargay N."/>
            <person name="Dooley K."/>
            <person name="Dooley E."/>
            <person name="Doricent M."/>
            <person name="Dorje P."/>
            <person name="Dorjee K."/>
            <person name="Dupes A."/>
            <person name="Elong R."/>
            <person name="Falk J."/>
            <person name="Farina A."/>
            <person name="Faro S."/>
            <person name="Ferguson D."/>
            <person name="Fisher S."/>
            <person name="Foley C.D."/>
            <person name="Franke A."/>
            <person name="Friedrich D."/>
            <person name="Gadbois L."/>
            <person name="Gearin G."/>
            <person name="Gearin C.R."/>
            <person name="Giannoukos G."/>
            <person name="Goode T."/>
            <person name="Graham J."/>
            <person name="Grandbois E."/>
            <person name="Grewal S."/>
            <person name="Gyaltsen K."/>
            <person name="Hafez N."/>
            <person name="Hagos B."/>
            <person name="Hall J."/>
            <person name="Henson C."/>
            <person name="Hollinger A."/>
            <person name="Honan T."/>
            <person name="Huard M.D."/>
            <person name="Hughes L."/>
            <person name="Hurhula B."/>
            <person name="Husby M.E."/>
            <person name="Kamat A."/>
            <person name="Kanga B."/>
            <person name="Kashin S."/>
            <person name="Khazanovich D."/>
            <person name="Kisner P."/>
            <person name="Lance K."/>
            <person name="Lara M."/>
            <person name="Lee W."/>
            <person name="Lennon N."/>
            <person name="Letendre F."/>
            <person name="LeVine R."/>
            <person name="Lipovsky A."/>
            <person name="Liu X."/>
            <person name="Liu J."/>
            <person name="Liu S."/>
            <person name="Lokyitsang T."/>
            <person name="Lokyitsang Y."/>
            <person name="Lubonja R."/>
            <person name="Lui A."/>
            <person name="MacDonald P."/>
            <person name="Magnisalis V."/>
            <person name="Maru K."/>
            <person name="Matthews C."/>
            <person name="McCusker W."/>
            <person name="McDonough S."/>
            <person name="Mehta T."/>
            <person name="Meldrim J."/>
            <person name="Meneus L."/>
            <person name="Mihai O."/>
            <person name="Mihalev A."/>
            <person name="Mihova T."/>
            <person name="Mittelman R."/>
            <person name="Mlenga V."/>
            <person name="Montmayeur A."/>
            <person name="Mulrain L."/>
            <person name="Navidi A."/>
            <person name="Naylor J."/>
            <person name="Negash T."/>
            <person name="Nguyen T."/>
            <person name="Nguyen N."/>
            <person name="Nicol R."/>
            <person name="Norbu C."/>
            <person name="Norbu N."/>
            <person name="Novod N."/>
            <person name="O'Neill B."/>
            <person name="Osman S."/>
            <person name="Markiewicz E."/>
            <person name="Oyono O.L."/>
            <person name="Patti C."/>
            <person name="Phunkhang P."/>
            <person name="Pierre F."/>
            <person name="Priest M."/>
            <person name="Raghuraman S."/>
            <person name="Rege F."/>
            <person name="Reyes R."/>
            <person name="Rise C."/>
            <person name="Rogov P."/>
            <person name="Ross K."/>
            <person name="Ryan E."/>
            <person name="Settipalli S."/>
            <person name="Shea T."/>
            <person name="Sherpa N."/>
            <person name="Shi L."/>
            <person name="Shih D."/>
            <person name="Sparrow T."/>
            <person name="Spaulding J."/>
            <person name="Stalker J."/>
            <person name="Stange-Thomann N."/>
            <person name="Stavropoulos S."/>
            <person name="Stone C."/>
            <person name="Strader C."/>
            <person name="Tesfaye S."/>
            <person name="Thomson T."/>
            <person name="Thoulutsang Y."/>
            <person name="Thoulutsang D."/>
            <person name="Topham K."/>
            <person name="Topping I."/>
            <person name="Tsamla T."/>
            <person name="Vassiliev H."/>
            <person name="Vo A."/>
            <person name="Wangchuk T."/>
            <person name="Wangdi T."/>
            <person name="Weiand M."/>
            <person name="Wilkinson J."/>
            <person name="Wilson A."/>
            <person name="Yadav S."/>
            <person name="Young G."/>
            <person name="Yu Q."/>
            <person name="Zembek L."/>
            <person name="Zhong D."/>
            <person name="Zimmer A."/>
            <person name="Zwirko Z."/>
            <person name="Jaffe D.B."/>
            <person name="Alvarez P."/>
            <person name="Brockman W."/>
            <person name="Butler J."/>
            <person name="Chin C."/>
            <person name="Gnerre S."/>
            <person name="Grabherr M."/>
            <person name="Kleber M."/>
            <person name="Mauceli E."/>
            <person name="MacCallum I."/>
        </authorList>
    </citation>
    <scope>NUCLEOTIDE SEQUENCE [LARGE SCALE GENOMIC DNA]</scope>
    <source>
        <strain evidence="2">Rob3c / Tucson 14021-0248.25</strain>
    </source>
</reference>
<dbReference type="SMR" id="B4I5I9"/>
<dbReference type="KEGG" id="dse:6614571"/>
<organism evidence="2">
    <name type="scientific">Drosophila sechellia</name>
    <name type="common">Fruit fly</name>
    <dbReference type="NCBI Taxonomy" id="7238"/>
    <lineage>
        <taxon>Eukaryota</taxon>
        <taxon>Metazoa</taxon>
        <taxon>Ecdysozoa</taxon>
        <taxon>Arthropoda</taxon>
        <taxon>Hexapoda</taxon>
        <taxon>Insecta</taxon>
        <taxon>Pterygota</taxon>
        <taxon>Neoptera</taxon>
        <taxon>Endopterygota</taxon>
        <taxon>Diptera</taxon>
        <taxon>Brachycera</taxon>
        <taxon>Muscomorpha</taxon>
        <taxon>Ephydroidea</taxon>
        <taxon>Drosophilidae</taxon>
        <taxon>Drosophila</taxon>
        <taxon>Sophophora</taxon>
    </lineage>
</organism>
<dbReference type="GO" id="GO:0007283">
    <property type="term" value="P:spermatogenesis"/>
    <property type="evidence" value="ECO:0007669"/>
    <property type="project" value="EnsemblMetazoa"/>
</dbReference>
<dbReference type="Proteomes" id="UP000001292">
    <property type="component" value="Unassembled WGS sequence"/>
</dbReference>
<dbReference type="HOGENOM" id="CLU_038629_0_0_1"/>
<protein>
    <submittedName>
        <fullName evidence="1">GM17074</fullName>
    </submittedName>
</protein>
<dbReference type="OMA" id="RYRINWM"/>
<sequence>MTHKKTKHLKDVVPGVVNLESLEGEQFDPWEIPFPLPEQEDPSMCRDEFLKDLIREHESRVASLVVRSTMRDASTVKRPVELQDSDVKEAEAMVVLQMAKKRQRTSVRRTMEEVIASIRLRSTIIADLIRQIQKAAIEFLSVRLLRQLRLFSMPWPGELEETPNNLFSWSLDDFLFRLDVKQMYLDVLHRERSVKDLDCVKFCKDLSEIEHLIQEMRRDFRDDVDLCENSLRLLKNAQYHINAPWVKSLNANIQNLASSASVAMLNEQSGSLTSLRRNSSAMIVFETKSAMNPIETRYQINWFRSCTDQRLTRMNGRNVEIKKELHDLEVQAVQDEKVQYSSGLMYELEVGKLRESIRNWQDRLDTDLEHADVMCTVSRLALQKVKDDLKFYMEQKDMYLHRIEEVQALIDQERMIREERVSLGGEIEFWSHHYMKCH</sequence>